<dbReference type="InterPro" id="IPR029063">
    <property type="entry name" value="SAM-dependent_MTases_sf"/>
</dbReference>
<dbReference type="PROSITE" id="PS00092">
    <property type="entry name" value="N6_MTASE"/>
    <property type="match status" value="1"/>
</dbReference>
<evidence type="ECO:0000259" key="7">
    <source>
        <dbReference type="Pfam" id="PF17827"/>
    </source>
</evidence>
<protein>
    <recommendedName>
        <fullName evidence="5">Release factor glutamine methyltransferase</fullName>
        <shortName evidence="5">RF MTase</shortName>
        <ecNumber evidence="5">2.1.1.297</ecNumber>
    </recommendedName>
    <alternativeName>
        <fullName evidence="5">N5-glutamine methyltransferase PrmC</fullName>
    </alternativeName>
    <alternativeName>
        <fullName evidence="5">Protein-(glutamine-N5) MTase PrmC</fullName>
    </alternativeName>
    <alternativeName>
        <fullName evidence="5">Protein-glutamine N-methyltransferase PrmC</fullName>
    </alternativeName>
</protein>
<evidence type="ECO:0000256" key="1">
    <source>
        <dbReference type="ARBA" id="ARBA00022603"/>
    </source>
</evidence>
<feature type="domain" description="Release factor glutamine methyltransferase N-terminal" evidence="7">
    <location>
        <begin position="11"/>
        <end position="79"/>
    </location>
</feature>
<dbReference type="RefSeq" id="WP_313793481.1">
    <property type="nucleotide sequence ID" value="NZ_CP102453.1"/>
</dbReference>
<evidence type="ECO:0000313" key="8">
    <source>
        <dbReference type="EMBL" id="UUX33979.1"/>
    </source>
</evidence>
<comment type="similarity">
    <text evidence="5">Belongs to the protein N5-glutamine methyltransferase family. PrmC subfamily.</text>
</comment>
<feature type="binding site" evidence="5">
    <location>
        <begin position="190"/>
        <end position="193"/>
    </location>
    <ligand>
        <name>substrate</name>
    </ligand>
</feature>
<gene>
    <name evidence="5 8" type="primary">prmC</name>
    <name evidence="8" type="ORF">NRE15_14015</name>
</gene>
<reference evidence="8 9" key="1">
    <citation type="submission" date="2022-08" db="EMBL/GenBank/DDBJ databases">
        <title>Aerococcaceae sp. nov isolated from spoiled eye mask.</title>
        <authorList>
            <person name="Zhou G."/>
            <person name="Xie X.-B."/>
            <person name="Shi Q.-S."/>
            <person name="Wang Y.-S."/>
            <person name="Wen X."/>
            <person name="Peng H."/>
            <person name="Yang X.-J."/>
            <person name="Tao H.-B."/>
            <person name="Huang X.-M."/>
        </authorList>
    </citation>
    <scope>NUCLEOTIDE SEQUENCE [LARGE SCALE GENOMIC DNA]</scope>
    <source>
        <strain evidence="9">DM20194951</strain>
    </source>
</reference>
<evidence type="ECO:0000259" key="6">
    <source>
        <dbReference type="Pfam" id="PF05175"/>
    </source>
</evidence>
<dbReference type="NCBIfam" id="TIGR03534">
    <property type="entry name" value="RF_mod_PrmC"/>
    <property type="match status" value="1"/>
</dbReference>
<dbReference type="InterPro" id="IPR040758">
    <property type="entry name" value="PrmC_N"/>
</dbReference>
<dbReference type="InterPro" id="IPR004556">
    <property type="entry name" value="HemK-like"/>
</dbReference>
<dbReference type="EC" id="2.1.1.297" evidence="5"/>
<dbReference type="Gene3D" id="3.40.50.150">
    <property type="entry name" value="Vaccinia Virus protein VP39"/>
    <property type="match status" value="1"/>
</dbReference>
<dbReference type="PANTHER" id="PTHR18895">
    <property type="entry name" value="HEMK METHYLTRANSFERASE"/>
    <property type="match status" value="1"/>
</dbReference>
<dbReference type="InterPro" id="IPR050320">
    <property type="entry name" value="N5-glutamine_MTase"/>
</dbReference>
<sequence>MDQKSSQTLHEALRRASIFLEKNQMDPELAKTYWLMAFDWNLTQLVQALHQPVPPADIQYFESILKRLANAEPIQYILGYADFMGERFKVTPDTLIPREETAGIIELVRAFLEEKPTAQVLDIGTGTGILAIMLKKLFPRTQLTAVDISQTALAIAKENAQQIDVEVNFIQSDLLKAIDLEQKFDLVVSNPPYISVHESDLMDESVKKFEPPLALFAENNGLAIYQQLAQTLPAFMNQQGRIIFEIGYRQGNLVKKLFEAAFPQARVDVFQDYNQLERYVVIQLD</sequence>
<evidence type="ECO:0000256" key="3">
    <source>
        <dbReference type="ARBA" id="ARBA00022691"/>
    </source>
</evidence>
<dbReference type="GO" id="GO:0102559">
    <property type="term" value="F:peptide chain release factor N(5)-glutamine methyltransferase activity"/>
    <property type="evidence" value="ECO:0007669"/>
    <property type="project" value="UniProtKB-EC"/>
</dbReference>
<dbReference type="NCBIfam" id="TIGR00536">
    <property type="entry name" value="hemK_fam"/>
    <property type="match status" value="1"/>
</dbReference>
<dbReference type="Pfam" id="PF17827">
    <property type="entry name" value="PrmC_N"/>
    <property type="match status" value="1"/>
</dbReference>
<feature type="binding site" evidence="5">
    <location>
        <position position="190"/>
    </location>
    <ligand>
        <name>S-adenosyl-L-methionine</name>
        <dbReference type="ChEBI" id="CHEBI:59789"/>
    </ligand>
</feature>
<feature type="domain" description="Methyltransferase small" evidence="6">
    <location>
        <begin position="111"/>
        <end position="198"/>
    </location>
</feature>
<dbReference type="InterPro" id="IPR007848">
    <property type="entry name" value="Small_mtfrase_dom"/>
</dbReference>
<dbReference type="Gene3D" id="1.10.8.10">
    <property type="entry name" value="DNA helicase RuvA subunit, C-terminal domain"/>
    <property type="match status" value="1"/>
</dbReference>
<dbReference type="InterPro" id="IPR002052">
    <property type="entry name" value="DNA_methylase_N6_adenine_CS"/>
</dbReference>
<evidence type="ECO:0000256" key="4">
    <source>
        <dbReference type="ARBA" id="ARBA00048391"/>
    </source>
</evidence>
<dbReference type="GO" id="GO:0032259">
    <property type="term" value="P:methylation"/>
    <property type="evidence" value="ECO:0007669"/>
    <property type="project" value="UniProtKB-KW"/>
</dbReference>
<accession>A0ABY5P5L9</accession>
<keyword evidence="9" id="KW-1185">Reference proteome</keyword>
<comment type="function">
    <text evidence="5">Methylates the class 1 translation termination release factors RF1/PrfA and RF2/PrfB on the glutamine residue of the universally conserved GGQ motif.</text>
</comment>
<keyword evidence="1 5" id="KW-0489">Methyltransferase</keyword>
<dbReference type="CDD" id="cd02440">
    <property type="entry name" value="AdoMet_MTases"/>
    <property type="match status" value="1"/>
</dbReference>
<dbReference type="InterPro" id="IPR019874">
    <property type="entry name" value="RF_methyltr_PrmC"/>
</dbReference>
<name>A0ABY5P5L9_9LACT</name>
<keyword evidence="3 5" id="KW-0949">S-adenosyl-L-methionine</keyword>
<dbReference type="HAMAP" id="MF_02126">
    <property type="entry name" value="RF_methyltr_PrmC"/>
    <property type="match status" value="1"/>
</dbReference>
<evidence type="ECO:0000313" key="9">
    <source>
        <dbReference type="Proteomes" id="UP001315967"/>
    </source>
</evidence>
<dbReference type="Pfam" id="PF05175">
    <property type="entry name" value="MTS"/>
    <property type="match status" value="1"/>
</dbReference>
<comment type="caution">
    <text evidence="5">Lacks conserved residue(s) required for the propagation of feature annotation.</text>
</comment>
<dbReference type="EMBL" id="CP102453">
    <property type="protein sequence ID" value="UUX33979.1"/>
    <property type="molecule type" value="Genomic_DNA"/>
</dbReference>
<feature type="binding site" evidence="5">
    <location>
        <position position="147"/>
    </location>
    <ligand>
        <name>S-adenosyl-L-methionine</name>
        <dbReference type="ChEBI" id="CHEBI:59789"/>
    </ligand>
</feature>
<dbReference type="Proteomes" id="UP001315967">
    <property type="component" value="Chromosome"/>
</dbReference>
<evidence type="ECO:0000256" key="5">
    <source>
        <dbReference type="HAMAP-Rule" id="MF_02126"/>
    </source>
</evidence>
<organism evidence="8 9">
    <name type="scientific">Fundicoccus culcitae</name>
    <dbReference type="NCBI Taxonomy" id="2969821"/>
    <lineage>
        <taxon>Bacteria</taxon>
        <taxon>Bacillati</taxon>
        <taxon>Bacillota</taxon>
        <taxon>Bacilli</taxon>
        <taxon>Lactobacillales</taxon>
        <taxon>Aerococcaceae</taxon>
        <taxon>Fundicoccus</taxon>
    </lineage>
</organism>
<feature type="binding site" evidence="5">
    <location>
        <begin position="124"/>
        <end position="128"/>
    </location>
    <ligand>
        <name>S-adenosyl-L-methionine</name>
        <dbReference type="ChEBI" id="CHEBI:59789"/>
    </ligand>
</feature>
<proteinExistence type="inferred from homology"/>
<evidence type="ECO:0000256" key="2">
    <source>
        <dbReference type="ARBA" id="ARBA00022679"/>
    </source>
</evidence>
<keyword evidence="2 5" id="KW-0808">Transferase</keyword>
<dbReference type="PANTHER" id="PTHR18895:SF74">
    <property type="entry name" value="MTRF1L RELEASE FACTOR GLUTAMINE METHYLTRANSFERASE"/>
    <property type="match status" value="1"/>
</dbReference>
<comment type="catalytic activity">
    <reaction evidence="4 5">
        <text>L-glutaminyl-[peptide chain release factor] + S-adenosyl-L-methionine = N(5)-methyl-L-glutaminyl-[peptide chain release factor] + S-adenosyl-L-homocysteine + H(+)</text>
        <dbReference type="Rhea" id="RHEA:42896"/>
        <dbReference type="Rhea" id="RHEA-COMP:10271"/>
        <dbReference type="Rhea" id="RHEA-COMP:10272"/>
        <dbReference type="ChEBI" id="CHEBI:15378"/>
        <dbReference type="ChEBI" id="CHEBI:30011"/>
        <dbReference type="ChEBI" id="CHEBI:57856"/>
        <dbReference type="ChEBI" id="CHEBI:59789"/>
        <dbReference type="ChEBI" id="CHEBI:61891"/>
        <dbReference type="EC" id="2.1.1.297"/>
    </reaction>
</comment>
<dbReference type="SUPFAM" id="SSF53335">
    <property type="entry name" value="S-adenosyl-L-methionine-dependent methyltransferases"/>
    <property type="match status" value="1"/>
</dbReference>